<evidence type="ECO:0000256" key="3">
    <source>
        <dbReference type="ARBA" id="ARBA00022692"/>
    </source>
</evidence>
<keyword evidence="4 7" id="KW-1133">Transmembrane helix</keyword>
<evidence type="ECO:0000256" key="4">
    <source>
        <dbReference type="ARBA" id="ARBA00022989"/>
    </source>
</evidence>
<feature type="domain" description="Threonine/serine exporter-like N-terminal" evidence="8">
    <location>
        <begin position="14"/>
        <end position="254"/>
    </location>
</feature>
<keyword evidence="2" id="KW-1003">Cell membrane</keyword>
<keyword evidence="5 7" id="KW-0472">Membrane</keyword>
<dbReference type="PANTHER" id="PTHR34390:SF2">
    <property type="entry name" value="SUCCINATE TRANSPORTER SUBUNIT YJJP-RELATED"/>
    <property type="match status" value="1"/>
</dbReference>
<evidence type="ECO:0000313" key="9">
    <source>
        <dbReference type="EMBL" id="SJM38122.1"/>
    </source>
</evidence>
<feature type="transmembrane region" description="Helical" evidence="7">
    <location>
        <begin position="198"/>
        <end position="216"/>
    </location>
</feature>
<feature type="transmembrane region" description="Helical" evidence="7">
    <location>
        <begin position="119"/>
        <end position="138"/>
    </location>
</feature>
<keyword evidence="3 7" id="KW-0812">Transmembrane</keyword>
<dbReference type="InterPro" id="IPR010619">
    <property type="entry name" value="ThrE-like_N"/>
</dbReference>
<dbReference type="GO" id="GO:0005886">
    <property type="term" value="C:plasma membrane"/>
    <property type="evidence" value="ECO:0007669"/>
    <property type="project" value="UniProtKB-SubCell"/>
</dbReference>
<comment type="similarity">
    <text evidence="6">Belongs to the ThrE exporter (TC 2.A.79) family.</text>
</comment>
<dbReference type="Proteomes" id="UP000188169">
    <property type="component" value="Unassembled WGS sequence"/>
</dbReference>
<comment type="subcellular location">
    <subcellularLocation>
        <location evidence="1">Cell membrane</location>
        <topology evidence="1">Multi-pass membrane protein</topology>
    </subcellularLocation>
</comment>
<keyword evidence="10" id="KW-1185">Reference proteome</keyword>
<feature type="transmembrane region" description="Helical" evidence="7">
    <location>
        <begin position="236"/>
        <end position="257"/>
    </location>
</feature>
<gene>
    <name evidence="9" type="primary">yjjP</name>
    <name evidence="9" type="ORF">A1019T_02112</name>
</gene>
<evidence type="ECO:0000256" key="1">
    <source>
        <dbReference type="ARBA" id="ARBA00004651"/>
    </source>
</evidence>
<dbReference type="Pfam" id="PF06738">
    <property type="entry name" value="ThrE"/>
    <property type="match status" value="1"/>
</dbReference>
<organism evidence="9 10">
    <name type="scientific">Psychrobacter pasteurii</name>
    <dbReference type="NCBI Taxonomy" id="1945520"/>
    <lineage>
        <taxon>Bacteria</taxon>
        <taxon>Pseudomonadati</taxon>
        <taxon>Pseudomonadota</taxon>
        <taxon>Gammaproteobacteria</taxon>
        <taxon>Moraxellales</taxon>
        <taxon>Moraxellaceae</taxon>
        <taxon>Psychrobacter</taxon>
    </lineage>
</organism>
<accession>A0A1R4EI06</accession>
<evidence type="ECO:0000256" key="7">
    <source>
        <dbReference type="SAM" id="Phobius"/>
    </source>
</evidence>
<dbReference type="GO" id="GO:0022857">
    <property type="term" value="F:transmembrane transporter activity"/>
    <property type="evidence" value="ECO:0007669"/>
    <property type="project" value="InterPro"/>
</dbReference>
<proteinExistence type="inferred from homology"/>
<dbReference type="STRING" id="1945520.A1019T_02112"/>
<evidence type="ECO:0000256" key="6">
    <source>
        <dbReference type="ARBA" id="ARBA00034125"/>
    </source>
</evidence>
<feature type="transmembrane region" description="Helical" evidence="7">
    <location>
        <begin position="144"/>
        <end position="164"/>
    </location>
</feature>
<reference evidence="10" key="1">
    <citation type="submission" date="2017-02" db="EMBL/GenBank/DDBJ databases">
        <authorList>
            <person name="Mornico D."/>
        </authorList>
    </citation>
    <scope>NUCLEOTIDE SEQUENCE [LARGE SCALE GENOMIC DNA]</scope>
</reference>
<protein>
    <submittedName>
        <fullName evidence="9">Inner membrane protein YjjP</fullName>
    </submittedName>
</protein>
<evidence type="ECO:0000256" key="2">
    <source>
        <dbReference type="ARBA" id="ARBA00022475"/>
    </source>
</evidence>
<evidence type="ECO:0000256" key="5">
    <source>
        <dbReference type="ARBA" id="ARBA00023136"/>
    </source>
</evidence>
<evidence type="ECO:0000313" key="10">
    <source>
        <dbReference type="Proteomes" id="UP000188169"/>
    </source>
</evidence>
<dbReference type="AlphaFoldDB" id="A0A1R4EI06"/>
<dbReference type="EMBL" id="FUGD01000126">
    <property type="protein sequence ID" value="SJM38122.1"/>
    <property type="molecule type" value="Genomic_DNA"/>
</dbReference>
<feature type="transmembrane region" description="Helical" evidence="7">
    <location>
        <begin position="171"/>
        <end position="192"/>
    </location>
</feature>
<dbReference type="OrthoDB" id="9813917at2"/>
<name>A0A1R4EI06_9GAMM</name>
<dbReference type="InterPro" id="IPR050539">
    <property type="entry name" value="ThrE_Dicarb/AminoAcid_Exp"/>
</dbReference>
<dbReference type="GO" id="GO:0015744">
    <property type="term" value="P:succinate transport"/>
    <property type="evidence" value="ECO:0007669"/>
    <property type="project" value="TreeGrafter"/>
</dbReference>
<dbReference type="RefSeq" id="WP_077449487.1">
    <property type="nucleotide sequence ID" value="NZ_FUGD01000126.1"/>
</dbReference>
<evidence type="ECO:0000259" key="8">
    <source>
        <dbReference type="Pfam" id="PF06738"/>
    </source>
</evidence>
<sequence>MTSITYAKQQLITRLCVRCGLLLMQYGAESAVVVDLSKRLGLALGMDSVECALGFNALTLTTIYNERCITTTRDTVNQSINVNLLVQIQQIVNKTEASVCSDELVDITTQAFNDLDKTVYPSWLVALFVGGSCAAFAFLNGGSWSITAVTFVAGMVAMLTRIFLSKQYFNPFITVIITAFIASVIGATTYYFDIGNNADIAVASSVLLLVPSFPLINSLSDILKGYVNIGIGRAVFTYMLTLSAGVGIVMALLLLSIKHWGF</sequence>
<dbReference type="PANTHER" id="PTHR34390">
    <property type="entry name" value="UPF0442 PROTEIN YJJB-RELATED"/>
    <property type="match status" value="1"/>
</dbReference>